<dbReference type="Proteomes" id="UP000005237">
    <property type="component" value="Unassembled WGS sequence"/>
</dbReference>
<evidence type="ECO:0000313" key="1">
    <source>
        <dbReference type="EnsemblMetazoa" id="CJA12440.1"/>
    </source>
</evidence>
<reference evidence="1" key="2">
    <citation type="submission" date="2022-06" db="UniProtKB">
        <authorList>
            <consortium name="EnsemblMetazoa"/>
        </authorList>
    </citation>
    <scope>IDENTIFICATION</scope>
    <source>
        <strain evidence="1">DF5081</strain>
    </source>
</reference>
<accession>A0A8R1DWG4</accession>
<evidence type="ECO:0000313" key="2">
    <source>
        <dbReference type="Proteomes" id="UP000005237"/>
    </source>
</evidence>
<proteinExistence type="predicted"/>
<dbReference type="AlphaFoldDB" id="A0A8R1DWG4"/>
<name>A0A8R1DWG4_CAEJA</name>
<organism evidence="1 2">
    <name type="scientific">Caenorhabditis japonica</name>
    <dbReference type="NCBI Taxonomy" id="281687"/>
    <lineage>
        <taxon>Eukaryota</taxon>
        <taxon>Metazoa</taxon>
        <taxon>Ecdysozoa</taxon>
        <taxon>Nematoda</taxon>
        <taxon>Chromadorea</taxon>
        <taxon>Rhabditida</taxon>
        <taxon>Rhabditina</taxon>
        <taxon>Rhabditomorpha</taxon>
        <taxon>Rhabditoidea</taxon>
        <taxon>Rhabditidae</taxon>
        <taxon>Peloderinae</taxon>
        <taxon>Caenorhabditis</taxon>
    </lineage>
</organism>
<reference evidence="2" key="1">
    <citation type="submission" date="2010-08" db="EMBL/GenBank/DDBJ databases">
        <authorList>
            <consortium name="Caenorhabditis japonica Sequencing Consortium"/>
            <person name="Wilson R.K."/>
        </authorList>
    </citation>
    <scope>NUCLEOTIDE SEQUENCE [LARGE SCALE GENOMIC DNA]</scope>
    <source>
        <strain evidence="2">DF5081</strain>
    </source>
</reference>
<dbReference type="EnsemblMetazoa" id="CJA12440.1">
    <property type="protein sequence ID" value="CJA12440.1"/>
    <property type="gene ID" value="WBGene00131644"/>
</dbReference>
<keyword evidence="2" id="KW-1185">Reference proteome</keyword>
<sequence length="256" mass="28680">MFDQKHKTNSRQYPLPGSRVLVEVPSEKLGVQCPKLVNKWRGPYRVVACSNNSAKVVPILRKMGEILEIPFDNLRIIPPQMDDILIKTVKGRAKMRNVGETGLCCDEVSLQCAVPILTKDVVVLAPQQEEQIITTAVNGKFQLLIFVIPVILDAAKVELWTRCLNWLQDSVEVILVAAPTRLDDHAIIENFNAQMLSIQRTSGRLDVISPDTQVRSMQNKKLIYIGDCVLVLSSFSPRTSKSSIDSFTKWVVDPIT</sequence>
<protein>
    <submittedName>
        <fullName evidence="1">Uncharacterized protein</fullName>
    </submittedName>
</protein>